<comment type="subcellular location">
    <subcellularLocation>
        <location evidence="7">Cell membrane</location>
    </subcellularLocation>
    <subcellularLocation>
        <location evidence="7">Bacterial flagellum basal body</location>
    </subcellularLocation>
</comment>
<keyword evidence="5 7" id="KW-0975">Bacterial flagellum</keyword>
<keyword evidence="1 7" id="KW-1003">Cell membrane</keyword>
<dbReference type="InterPro" id="IPR052205">
    <property type="entry name" value="FliO/MopB"/>
</dbReference>
<organism evidence="9 10">
    <name type="scientific">Limnobacter parvus</name>
    <dbReference type="NCBI Taxonomy" id="2939690"/>
    <lineage>
        <taxon>Bacteria</taxon>
        <taxon>Pseudomonadati</taxon>
        <taxon>Pseudomonadota</taxon>
        <taxon>Betaproteobacteria</taxon>
        <taxon>Burkholderiales</taxon>
        <taxon>Burkholderiaceae</taxon>
        <taxon>Limnobacter</taxon>
    </lineage>
</organism>
<keyword evidence="9" id="KW-0282">Flagellum</keyword>
<evidence type="ECO:0000256" key="8">
    <source>
        <dbReference type="SAM" id="SignalP"/>
    </source>
</evidence>
<dbReference type="PANTHER" id="PTHR38766:SF1">
    <property type="entry name" value="FLAGELLAR PROTEIN FLIO"/>
    <property type="match status" value="1"/>
</dbReference>
<evidence type="ECO:0000313" key="9">
    <source>
        <dbReference type="EMBL" id="MCR2745452.1"/>
    </source>
</evidence>
<proteinExistence type="inferred from homology"/>
<comment type="similarity">
    <text evidence="6 7">Belongs to the FliO/MopB family.</text>
</comment>
<feature type="chain" id="PRO_5046663204" description="Flagellar protein" evidence="8">
    <location>
        <begin position="20"/>
        <end position="152"/>
    </location>
</feature>
<evidence type="ECO:0000313" key="10">
    <source>
        <dbReference type="Proteomes" id="UP001165267"/>
    </source>
</evidence>
<evidence type="ECO:0000256" key="4">
    <source>
        <dbReference type="ARBA" id="ARBA00023136"/>
    </source>
</evidence>
<name>A0ABT1XDU2_9BURK</name>
<evidence type="ECO:0000256" key="6">
    <source>
        <dbReference type="ARBA" id="ARBA00037937"/>
    </source>
</evidence>
<evidence type="ECO:0000256" key="5">
    <source>
        <dbReference type="ARBA" id="ARBA00023143"/>
    </source>
</evidence>
<comment type="caution">
    <text evidence="9">The sequence shown here is derived from an EMBL/GenBank/DDBJ whole genome shotgun (WGS) entry which is preliminary data.</text>
</comment>
<keyword evidence="9" id="KW-0969">Cilium</keyword>
<protein>
    <recommendedName>
        <fullName evidence="7">Flagellar protein</fullName>
    </recommendedName>
</protein>
<evidence type="ECO:0000256" key="2">
    <source>
        <dbReference type="ARBA" id="ARBA00022692"/>
    </source>
</evidence>
<keyword evidence="4 7" id="KW-0472">Membrane</keyword>
<evidence type="ECO:0000256" key="7">
    <source>
        <dbReference type="RuleBase" id="RU362064"/>
    </source>
</evidence>
<keyword evidence="9" id="KW-0966">Cell projection</keyword>
<dbReference type="Pfam" id="PF04347">
    <property type="entry name" value="FliO"/>
    <property type="match status" value="1"/>
</dbReference>
<dbReference type="EMBL" id="JANKHG010000005">
    <property type="protein sequence ID" value="MCR2745452.1"/>
    <property type="molecule type" value="Genomic_DNA"/>
</dbReference>
<sequence>MRLLFLAGGALLGNSMAWAQEAANQGATEANAMVMPAAESPVTGHLLQTTLGLLFVIGLLFALVWLLKRMGFTNQQKRGGFYKVLATSALGPREKIVLVEVGDTWLMLGMTSNSITTLHSMPAGSIELEQMQNPAANFAKMLERMKNPKVKP</sequence>
<keyword evidence="10" id="KW-1185">Reference proteome</keyword>
<accession>A0ABT1XDU2</accession>
<keyword evidence="8" id="KW-0732">Signal</keyword>
<dbReference type="PANTHER" id="PTHR38766">
    <property type="entry name" value="FLAGELLAR PROTEIN FLIO"/>
    <property type="match status" value="1"/>
</dbReference>
<dbReference type="InterPro" id="IPR022781">
    <property type="entry name" value="Flagellar_biosynth_FliO"/>
</dbReference>
<gene>
    <name evidence="9" type="primary">fliO</name>
    <name evidence="9" type="ORF">NSP04_02175</name>
</gene>
<dbReference type="Proteomes" id="UP001165267">
    <property type="component" value="Unassembled WGS sequence"/>
</dbReference>
<dbReference type="RefSeq" id="WP_257510704.1">
    <property type="nucleotide sequence ID" value="NZ_JANKHG010000005.1"/>
</dbReference>
<reference evidence="9" key="1">
    <citation type="submission" date="2022-07" db="EMBL/GenBank/DDBJ databases">
        <authorList>
            <person name="Xamxidin M."/>
        </authorList>
    </citation>
    <scope>NUCLEOTIDE SEQUENCE</scope>
    <source>
        <strain evidence="9">YS8-69</strain>
    </source>
</reference>
<keyword evidence="2 7" id="KW-0812">Transmembrane</keyword>
<evidence type="ECO:0000256" key="1">
    <source>
        <dbReference type="ARBA" id="ARBA00022475"/>
    </source>
</evidence>
<keyword evidence="3 7" id="KW-1133">Transmembrane helix</keyword>
<dbReference type="NCBIfam" id="TIGR03500">
    <property type="entry name" value="FliO_TIGR"/>
    <property type="match status" value="1"/>
</dbReference>
<evidence type="ECO:0000256" key="3">
    <source>
        <dbReference type="ARBA" id="ARBA00022989"/>
    </source>
</evidence>
<feature type="signal peptide" evidence="8">
    <location>
        <begin position="1"/>
        <end position="19"/>
    </location>
</feature>
<feature type="transmembrane region" description="Helical" evidence="7">
    <location>
        <begin position="46"/>
        <end position="67"/>
    </location>
</feature>